<evidence type="ECO:0000313" key="2">
    <source>
        <dbReference type="EMBL" id="KAG8458678.1"/>
    </source>
</evidence>
<keyword evidence="1" id="KW-1133">Transmembrane helix</keyword>
<dbReference type="EMBL" id="JAGTXO010000049">
    <property type="protein sequence ID" value="KAG8458678.1"/>
    <property type="molecule type" value="Genomic_DNA"/>
</dbReference>
<keyword evidence="1" id="KW-0472">Membrane</keyword>
<organism evidence="2 3">
    <name type="scientific">Diacronema lutheri</name>
    <name type="common">Unicellular marine alga</name>
    <name type="synonym">Monochrysis lutheri</name>
    <dbReference type="NCBI Taxonomy" id="2081491"/>
    <lineage>
        <taxon>Eukaryota</taxon>
        <taxon>Haptista</taxon>
        <taxon>Haptophyta</taxon>
        <taxon>Pavlovophyceae</taxon>
        <taxon>Pavlovales</taxon>
        <taxon>Pavlovaceae</taxon>
        <taxon>Diacronema</taxon>
    </lineage>
</organism>
<keyword evidence="1" id="KW-0812">Transmembrane</keyword>
<evidence type="ECO:0000256" key="1">
    <source>
        <dbReference type="SAM" id="Phobius"/>
    </source>
</evidence>
<proteinExistence type="predicted"/>
<sequence length="90" mass="10024">MSRRRLLARIQLGVLYAVGIGSIGANGYLLYMQRTGQLERVDIRPAQTDLAYQARMKQSPEEQLRLKLAARGFSVEHLDDSQPPGATPGR</sequence>
<name>A0A8J6C8Q3_DIALT</name>
<evidence type="ECO:0000313" key="3">
    <source>
        <dbReference type="Proteomes" id="UP000751190"/>
    </source>
</evidence>
<dbReference type="AlphaFoldDB" id="A0A8J6C8Q3"/>
<gene>
    <name evidence="2" type="ORF">KFE25_008475</name>
</gene>
<reference evidence="2" key="1">
    <citation type="submission" date="2021-05" db="EMBL/GenBank/DDBJ databases">
        <title>The genome of the haptophyte Pavlova lutheri (Diacronema luteri, Pavlovales) - a model for lipid biosynthesis in eukaryotic algae.</title>
        <authorList>
            <person name="Hulatt C.J."/>
            <person name="Posewitz M.C."/>
        </authorList>
    </citation>
    <scope>NUCLEOTIDE SEQUENCE</scope>
    <source>
        <strain evidence="2">NIVA-4/92</strain>
    </source>
</reference>
<protein>
    <submittedName>
        <fullName evidence="2">Uncharacterized protein</fullName>
    </submittedName>
</protein>
<feature type="transmembrane region" description="Helical" evidence="1">
    <location>
        <begin position="12"/>
        <end position="31"/>
    </location>
</feature>
<accession>A0A8J6C8Q3</accession>
<keyword evidence="3" id="KW-1185">Reference proteome</keyword>
<comment type="caution">
    <text evidence="2">The sequence shown here is derived from an EMBL/GenBank/DDBJ whole genome shotgun (WGS) entry which is preliminary data.</text>
</comment>
<dbReference type="Proteomes" id="UP000751190">
    <property type="component" value="Unassembled WGS sequence"/>
</dbReference>